<reference evidence="2" key="1">
    <citation type="journal article" date="2014" name="Front. Microbiol.">
        <title>High frequency of phylogenetically diverse reductive dehalogenase-homologous genes in deep subseafloor sedimentary metagenomes.</title>
        <authorList>
            <person name="Kawai M."/>
            <person name="Futagami T."/>
            <person name="Toyoda A."/>
            <person name="Takaki Y."/>
            <person name="Nishi S."/>
            <person name="Hori S."/>
            <person name="Arai W."/>
            <person name="Tsubouchi T."/>
            <person name="Morono Y."/>
            <person name="Uchiyama I."/>
            <person name="Ito T."/>
            <person name="Fujiyama A."/>
            <person name="Inagaki F."/>
            <person name="Takami H."/>
        </authorList>
    </citation>
    <scope>NUCLEOTIDE SEQUENCE</scope>
    <source>
        <strain evidence="2">Expedition CK06-06</strain>
    </source>
</reference>
<dbReference type="EMBL" id="BARS01013489">
    <property type="protein sequence ID" value="GAF97273.1"/>
    <property type="molecule type" value="Genomic_DNA"/>
</dbReference>
<evidence type="ECO:0000313" key="2">
    <source>
        <dbReference type="EMBL" id="GAF97273.1"/>
    </source>
</evidence>
<comment type="caution">
    <text evidence="2">The sequence shown here is derived from an EMBL/GenBank/DDBJ whole genome shotgun (WGS) entry which is preliminary data.</text>
</comment>
<name>X0TUL0_9ZZZZ</name>
<organism evidence="2">
    <name type="scientific">marine sediment metagenome</name>
    <dbReference type="NCBI Taxonomy" id="412755"/>
    <lineage>
        <taxon>unclassified sequences</taxon>
        <taxon>metagenomes</taxon>
        <taxon>ecological metagenomes</taxon>
    </lineage>
</organism>
<proteinExistence type="predicted"/>
<accession>X0TUL0</accession>
<dbReference type="AlphaFoldDB" id="X0TUL0"/>
<evidence type="ECO:0000256" key="1">
    <source>
        <dbReference type="SAM" id="MobiDB-lite"/>
    </source>
</evidence>
<feature type="non-terminal residue" evidence="2">
    <location>
        <position position="1"/>
    </location>
</feature>
<gene>
    <name evidence="2" type="ORF">S01H1_23389</name>
</gene>
<protein>
    <submittedName>
        <fullName evidence="2">Uncharacterized protein</fullName>
    </submittedName>
</protein>
<sequence>QVMTKLVDMIRQEFDTREQGVNKLQSQFNESLVQSARKGIQEDYPQLASDETFETVKSRYESLMAQGGYQDPREAFRHAAAIELADQRALDIQTKQMKRHETKKNGQPRAKTKTNAPAKVDPDTRAFSKFKELHAKHIG</sequence>
<feature type="region of interest" description="Disordered" evidence="1">
    <location>
        <begin position="96"/>
        <end position="124"/>
    </location>
</feature>